<reference evidence="2 3" key="1">
    <citation type="journal article" date="2016" name="Nat. Commun.">
        <title>Thousands of microbial genomes shed light on interconnected biogeochemical processes in an aquifer system.</title>
        <authorList>
            <person name="Anantharaman K."/>
            <person name="Brown C.T."/>
            <person name="Hug L.A."/>
            <person name="Sharon I."/>
            <person name="Castelle C.J."/>
            <person name="Probst A.J."/>
            <person name="Thomas B.C."/>
            <person name="Singh A."/>
            <person name="Wilkins M.J."/>
            <person name="Karaoz U."/>
            <person name="Brodie E.L."/>
            <person name="Williams K.H."/>
            <person name="Hubbard S.S."/>
            <person name="Banfield J.F."/>
        </authorList>
    </citation>
    <scope>NUCLEOTIDE SEQUENCE [LARGE SCALE GENOMIC DNA]</scope>
</reference>
<protein>
    <recommendedName>
        <fullName evidence="4">DUF4410 domain-containing protein</fullName>
    </recommendedName>
</protein>
<proteinExistence type="predicted"/>
<gene>
    <name evidence="2" type="ORF">A2V58_08915</name>
</gene>
<sequence>MAVLLFTLLTPLAAQAAKVNLTIPIRVPYQEGLKVPDAVLAECELERNLSKYLASEAKGPYKKVVMKPEVSAETPGHALDIRITQVLAPGGGRWSGPKVVTAAGTLYSDGQVLGTFIAQRHTLKGRHTCGMLHNDAESIAEDIGEWLRKPTMDARLGDAD</sequence>
<dbReference type="AlphaFoldDB" id="A0A1F6UNV7"/>
<evidence type="ECO:0008006" key="4">
    <source>
        <dbReference type="Google" id="ProtNLM"/>
    </source>
</evidence>
<feature type="signal peptide" evidence="1">
    <location>
        <begin position="1"/>
        <end position="16"/>
    </location>
</feature>
<keyword evidence="1" id="KW-0732">Signal</keyword>
<dbReference type="Proteomes" id="UP000177950">
    <property type="component" value="Unassembled WGS sequence"/>
</dbReference>
<feature type="chain" id="PRO_5009527044" description="DUF4410 domain-containing protein" evidence="1">
    <location>
        <begin position="17"/>
        <end position="160"/>
    </location>
</feature>
<accession>A0A1F6UNV7</accession>
<name>A0A1F6UNV7_9PROT</name>
<evidence type="ECO:0000256" key="1">
    <source>
        <dbReference type="SAM" id="SignalP"/>
    </source>
</evidence>
<comment type="caution">
    <text evidence="2">The sequence shown here is derived from an EMBL/GenBank/DDBJ whole genome shotgun (WGS) entry which is preliminary data.</text>
</comment>
<evidence type="ECO:0000313" key="2">
    <source>
        <dbReference type="EMBL" id="OGI59090.1"/>
    </source>
</evidence>
<organism evidence="2 3">
    <name type="scientific">Candidatus Muproteobacteria bacterium RBG_19FT_COMBO_61_10</name>
    <dbReference type="NCBI Taxonomy" id="1817761"/>
    <lineage>
        <taxon>Bacteria</taxon>
        <taxon>Pseudomonadati</taxon>
        <taxon>Pseudomonadota</taxon>
        <taxon>Candidatus Muproteobacteria</taxon>
    </lineage>
</organism>
<evidence type="ECO:0000313" key="3">
    <source>
        <dbReference type="Proteomes" id="UP000177950"/>
    </source>
</evidence>
<dbReference type="EMBL" id="MFSV01000013">
    <property type="protein sequence ID" value="OGI59090.1"/>
    <property type="molecule type" value="Genomic_DNA"/>
</dbReference>